<dbReference type="EMBL" id="LTBB01000003">
    <property type="protein sequence ID" value="KYH29587.1"/>
    <property type="molecule type" value="Genomic_DNA"/>
</dbReference>
<dbReference type="RefSeq" id="WP_061857721.1">
    <property type="nucleotide sequence ID" value="NZ_LTBB01000003.1"/>
</dbReference>
<comment type="caution">
    <text evidence="1">The sequence shown here is derived from an EMBL/GenBank/DDBJ whole genome shotgun (WGS) entry which is preliminary data.</text>
</comment>
<dbReference type="PIRSF" id="PIRSF014543">
    <property type="entry name" value="UCP014543"/>
    <property type="match status" value="1"/>
</dbReference>
<organism evidence="1 2">
    <name type="scientific">Clostridium colicanis DSM 13634</name>
    <dbReference type="NCBI Taxonomy" id="1121305"/>
    <lineage>
        <taxon>Bacteria</taxon>
        <taxon>Bacillati</taxon>
        <taxon>Bacillota</taxon>
        <taxon>Clostridia</taxon>
        <taxon>Eubacteriales</taxon>
        <taxon>Clostridiaceae</taxon>
        <taxon>Clostridium</taxon>
    </lineage>
</organism>
<name>A0A151AQA7_9CLOT</name>
<keyword evidence="2" id="KW-1185">Reference proteome</keyword>
<accession>A0A151AQA7</accession>
<gene>
    <name evidence="1" type="ORF">CLCOL_08180</name>
</gene>
<sequence>MASETEKTLLIYGFNNQEEEVLKRLSDENNLPQYKVIKDDMGETTVRDILLGKAYEKKICNLPKEKVVLFNGCEDSDVMNGMKVIKDNFNEKPIFAVVTPTSIGWKFKELLEHLMQEREWYESRKKQEKR</sequence>
<dbReference type="AlphaFoldDB" id="A0A151AQA7"/>
<dbReference type="Proteomes" id="UP000075374">
    <property type="component" value="Unassembled WGS sequence"/>
</dbReference>
<evidence type="ECO:0008006" key="3">
    <source>
        <dbReference type="Google" id="ProtNLM"/>
    </source>
</evidence>
<dbReference type="InterPro" id="IPR016621">
    <property type="entry name" value="UCP014543"/>
</dbReference>
<dbReference type="PATRIC" id="fig|1121305.3.peg.832"/>
<proteinExistence type="predicted"/>
<dbReference type="Pfam" id="PF12646">
    <property type="entry name" value="DUF3783"/>
    <property type="match status" value="1"/>
</dbReference>
<dbReference type="STRING" id="1121305.CLCOL_08180"/>
<protein>
    <recommendedName>
        <fullName evidence="3">DUF3783 domain-containing protein</fullName>
    </recommendedName>
</protein>
<evidence type="ECO:0000313" key="2">
    <source>
        <dbReference type="Proteomes" id="UP000075374"/>
    </source>
</evidence>
<evidence type="ECO:0000313" key="1">
    <source>
        <dbReference type="EMBL" id="KYH29587.1"/>
    </source>
</evidence>
<reference evidence="1 2" key="1">
    <citation type="submission" date="2016-02" db="EMBL/GenBank/DDBJ databases">
        <title>Genome sequence of Clostridium colicanis DSM 13634.</title>
        <authorList>
            <person name="Poehlein A."/>
            <person name="Daniel R."/>
        </authorList>
    </citation>
    <scope>NUCLEOTIDE SEQUENCE [LARGE SCALE GENOMIC DNA]</scope>
    <source>
        <strain evidence="1 2">DSM 13634</strain>
    </source>
</reference>